<sequence length="63" mass="7098">MIETSTPKTNSLQKTEVNKDINAEDLSEDEQSFYSSIKPCLNAMVTDPKQETISKLVNYSRSV</sequence>
<name>A0A1G9VCH6_9SPHI</name>
<dbReference type="AlphaFoldDB" id="A0A1G9VCH6"/>
<protein>
    <submittedName>
        <fullName evidence="2">Uncharacterized protein</fullName>
    </submittedName>
</protein>
<dbReference type="Proteomes" id="UP000199226">
    <property type="component" value="Unassembled WGS sequence"/>
</dbReference>
<dbReference type="RefSeq" id="WP_090705597.1">
    <property type="nucleotide sequence ID" value="NZ_FNHH01000020.1"/>
</dbReference>
<evidence type="ECO:0000313" key="2">
    <source>
        <dbReference type="EMBL" id="SDM69968.1"/>
    </source>
</evidence>
<organism evidence="2 3">
    <name type="scientific">Daejeonella rubra</name>
    <dbReference type="NCBI Taxonomy" id="990371"/>
    <lineage>
        <taxon>Bacteria</taxon>
        <taxon>Pseudomonadati</taxon>
        <taxon>Bacteroidota</taxon>
        <taxon>Sphingobacteriia</taxon>
        <taxon>Sphingobacteriales</taxon>
        <taxon>Sphingobacteriaceae</taxon>
        <taxon>Daejeonella</taxon>
    </lineage>
</organism>
<proteinExistence type="predicted"/>
<reference evidence="3" key="1">
    <citation type="submission" date="2016-10" db="EMBL/GenBank/DDBJ databases">
        <authorList>
            <person name="Varghese N."/>
            <person name="Submissions S."/>
        </authorList>
    </citation>
    <scope>NUCLEOTIDE SEQUENCE [LARGE SCALE GENOMIC DNA]</scope>
    <source>
        <strain evidence="3">DSM 24536</strain>
    </source>
</reference>
<evidence type="ECO:0000313" key="3">
    <source>
        <dbReference type="Proteomes" id="UP000199226"/>
    </source>
</evidence>
<evidence type="ECO:0000256" key="1">
    <source>
        <dbReference type="SAM" id="MobiDB-lite"/>
    </source>
</evidence>
<feature type="region of interest" description="Disordered" evidence="1">
    <location>
        <begin position="1"/>
        <end position="26"/>
    </location>
</feature>
<gene>
    <name evidence="2" type="ORF">SAMN05421813_12025</name>
</gene>
<accession>A0A1G9VCH6</accession>
<keyword evidence="3" id="KW-1185">Reference proteome</keyword>
<dbReference type="STRING" id="990371.SAMN05421813_12025"/>
<dbReference type="OrthoDB" id="799469at2"/>
<dbReference type="EMBL" id="FNHH01000020">
    <property type="protein sequence ID" value="SDM69968.1"/>
    <property type="molecule type" value="Genomic_DNA"/>
</dbReference>
<feature type="compositionally biased region" description="Polar residues" evidence="1">
    <location>
        <begin position="1"/>
        <end position="15"/>
    </location>
</feature>